<accession>A0A177E1K8</accession>
<evidence type="ECO:0000313" key="4">
    <source>
        <dbReference type="EMBL" id="OAG25843.1"/>
    </source>
</evidence>
<dbReference type="PROSITE" id="PS50048">
    <property type="entry name" value="ZN2_CY6_FUNGAL_2"/>
    <property type="match status" value="1"/>
</dbReference>
<feature type="domain" description="Zn(2)-C6 fungal-type" evidence="3">
    <location>
        <begin position="62"/>
        <end position="92"/>
    </location>
</feature>
<keyword evidence="1" id="KW-0539">Nucleus</keyword>
<dbReference type="GO" id="GO:0000981">
    <property type="term" value="F:DNA-binding transcription factor activity, RNA polymerase II-specific"/>
    <property type="evidence" value="ECO:0007669"/>
    <property type="project" value="InterPro"/>
</dbReference>
<gene>
    <name evidence="4" type="ORF">CC77DRAFT_8623</name>
</gene>
<dbReference type="AlphaFoldDB" id="A0A177E1K8"/>
<evidence type="ECO:0000256" key="2">
    <source>
        <dbReference type="SAM" id="MobiDB-lite"/>
    </source>
</evidence>
<dbReference type="SMART" id="SM00066">
    <property type="entry name" value="GAL4"/>
    <property type="match status" value="1"/>
</dbReference>
<dbReference type="InterPro" id="IPR001138">
    <property type="entry name" value="Zn2Cys6_DnaBD"/>
</dbReference>
<keyword evidence="5" id="KW-1185">Reference proteome</keyword>
<dbReference type="Proteomes" id="UP000077248">
    <property type="component" value="Unassembled WGS sequence"/>
</dbReference>
<feature type="region of interest" description="Disordered" evidence="2">
    <location>
        <begin position="271"/>
        <end position="312"/>
    </location>
</feature>
<feature type="compositionally biased region" description="Polar residues" evidence="2">
    <location>
        <begin position="288"/>
        <end position="306"/>
    </location>
</feature>
<dbReference type="InterPro" id="IPR036864">
    <property type="entry name" value="Zn2-C6_fun-type_DNA-bd_sf"/>
</dbReference>
<dbReference type="Gene3D" id="4.10.240.10">
    <property type="entry name" value="Zn(2)-C6 fungal-type DNA-binding domain"/>
    <property type="match status" value="1"/>
</dbReference>
<evidence type="ECO:0000256" key="1">
    <source>
        <dbReference type="ARBA" id="ARBA00023242"/>
    </source>
</evidence>
<evidence type="ECO:0000259" key="3">
    <source>
        <dbReference type="PROSITE" id="PS50048"/>
    </source>
</evidence>
<dbReference type="PANTHER" id="PTHR47655:SF2">
    <property type="entry name" value="QUINIC ACID UTILIZATION ACTIVATOR"/>
    <property type="match status" value="1"/>
</dbReference>
<dbReference type="GO" id="GO:0045944">
    <property type="term" value="P:positive regulation of transcription by RNA polymerase II"/>
    <property type="evidence" value="ECO:0007669"/>
    <property type="project" value="TreeGrafter"/>
</dbReference>
<protein>
    <recommendedName>
        <fullName evidence="3">Zn(2)-C6 fungal-type domain-containing protein</fullName>
    </recommendedName>
</protein>
<dbReference type="InterPro" id="IPR052783">
    <property type="entry name" value="Metabolic/Drug-Res_Regulator"/>
</dbReference>
<dbReference type="PANTHER" id="PTHR47655">
    <property type="entry name" value="QUINIC ACID UTILIZATION ACTIVATOR"/>
    <property type="match status" value="1"/>
</dbReference>
<dbReference type="GO" id="GO:0008270">
    <property type="term" value="F:zinc ion binding"/>
    <property type="evidence" value="ECO:0007669"/>
    <property type="project" value="InterPro"/>
</dbReference>
<proteinExistence type="predicted"/>
<dbReference type="GeneID" id="29119057"/>
<dbReference type="CDD" id="cd00067">
    <property type="entry name" value="GAL4"/>
    <property type="match status" value="1"/>
</dbReference>
<dbReference type="EMBL" id="KV441469">
    <property type="protein sequence ID" value="OAG25843.1"/>
    <property type="molecule type" value="Genomic_DNA"/>
</dbReference>
<sequence length="312" mass="35107">MAQLSFPCAEQHPRTCCSERLVGYRARTKSSPAAHEERTACRQWCPWSADAMNESGAFHPIACESCRNKKSKCDRELPVCSQCISAGTSCRYPPINKRGIPSGYISFIEQRLLETEFVALELLSTIYSSQVPIETQRLSDTDRRVLAESVQKQAKSSRVEEWKRHPLNTDEERLSWWSKRQDILTKGVEANASYISQVSPASTEPWVTESSPAVAQYEDLQQSAIERLNVPPAQQPQPTRSAWQAVPDIPENIEPASVTQGQIQDMAGVPPVRNFGSEGYHDDRLESSAPSVQHTTALHSRPSTTEQWRKYF</sequence>
<name>A0A177E1K8_ALTAL</name>
<dbReference type="VEuPathDB" id="FungiDB:CC77DRAFT_8623"/>
<dbReference type="KEGG" id="aalt:CC77DRAFT_8623"/>
<evidence type="ECO:0000313" key="5">
    <source>
        <dbReference type="Proteomes" id="UP000077248"/>
    </source>
</evidence>
<dbReference type="PROSITE" id="PS00463">
    <property type="entry name" value="ZN2_CY6_FUNGAL_1"/>
    <property type="match status" value="1"/>
</dbReference>
<organism evidence="4 5">
    <name type="scientific">Alternaria alternata</name>
    <name type="common">Alternaria rot fungus</name>
    <name type="synonym">Torula alternata</name>
    <dbReference type="NCBI Taxonomy" id="5599"/>
    <lineage>
        <taxon>Eukaryota</taxon>
        <taxon>Fungi</taxon>
        <taxon>Dikarya</taxon>
        <taxon>Ascomycota</taxon>
        <taxon>Pezizomycotina</taxon>
        <taxon>Dothideomycetes</taxon>
        <taxon>Pleosporomycetidae</taxon>
        <taxon>Pleosporales</taxon>
        <taxon>Pleosporineae</taxon>
        <taxon>Pleosporaceae</taxon>
        <taxon>Alternaria</taxon>
        <taxon>Alternaria sect. Alternaria</taxon>
        <taxon>Alternaria alternata complex</taxon>
    </lineage>
</organism>
<dbReference type="SUPFAM" id="SSF57701">
    <property type="entry name" value="Zn2/Cys6 DNA-binding domain"/>
    <property type="match status" value="1"/>
</dbReference>
<dbReference type="RefSeq" id="XP_018391264.1">
    <property type="nucleotide sequence ID" value="XM_018533463.1"/>
</dbReference>
<reference evidence="4 5" key="1">
    <citation type="submission" date="2016-05" db="EMBL/GenBank/DDBJ databases">
        <title>Comparative analysis of secretome profiles of manganese(II)-oxidizing ascomycete fungi.</title>
        <authorList>
            <consortium name="DOE Joint Genome Institute"/>
            <person name="Zeiner C.A."/>
            <person name="Purvine S.O."/>
            <person name="Zink E.M."/>
            <person name="Wu S."/>
            <person name="Pasa-Tolic L."/>
            <person name="Chaput D.L."/>
            <person name="Haridas S."/>
            <person name="Grigoriev I.V."/>
            <person name="Santelli C.M."/>
            <person name="Hansel C.M."/>
        </authorList>
    </citation>
    <scope>NUCLEOTIDE SEQUENCE [LARGE SCALE GENOMIC DNA]</scope>
    <source>
        <strain evidence="4 5">SRC1lrK2f</strain>
    </source>
</reference>
<dbReference type="Pfam" id="PF00172">
    <property type="entry name" value="Zn_clus"/>
    <property type="match status" value="1"/>
</dbReference>